<dbReference type="InterPro" id="IPR001544">
    <property type="entry name" value="Aminotrans_IV"/>
</dbReference>
<dbReference type="Gene3D" id="3.20.10.10">
    <property type="entry name" value="D-amino Acid Aminotransferase, subunit A, domain 2"/>
    <property type="match status" value="1"/>
</dbReference>
<dbReference type="SUPFAM" id="SSF56752">
    <property type="entry name" value="D-aminoacid aminotransferase-like PLP-dependent enzymes"/>
    <property type="match status" value="1"/>
</dbReference>
<keyword evidence="1" id="KW-0032">Aminotransferase</keyword>
<dbReference type="GO" id="GO:0008483">
    <property type="term" value="F:transaminase activity"/>
    <property type="evidence" value="ECO:0007669"/>
    <property type="project" value="UniProtKB-KW"/>
</dbReference>
<dbReference type="Gene3D" id="3.30.470.10">
    <property type="match status" value="1"/>
</dbReference>
<dbReference type="InterPro" id="IPR043131">
    <property type="entry name" value="BCAT-like_N"/>
</dbReference>
<keyword evidence="2" id="KW-1185">Reference proteome</keyword>
<dbReference type="Proteomes" id="UP001209553">
    <property type="component" value="Unassembled WGS sequence"/>
</dbReference>
<gene>
    <name evidence="1" type="ORF">N9R04_03575</name>
</gene>
<comment type="caution">
    <text evidence="1">The sequence shown here is derived from an EMBL/GenBank/DDBJ whole genome shotgun (WGS) entry which is preliminary data.</text>
</comment>
<dbReference type="EMBL" id="JAOPKZ010000005">
    <property type="protein sequence ID" value="MCU5745802.1"/>
    <property type="molecule type" value="Genomic_DNA"/>
</dbReference>
<keyword evidence="1" id="KW-0808">Transferase</keyword>
<dbReference type="InterPro" id="IPR043132">
    <property type="entry name" value="BCAT-like_C"/>
</dbReference>
<proteinExistence type="predicted"/>
<protein>
    <submittedName>
        <fullName evidence="1">Aminotransferase class IV</fullName>
    </submittedName>
</protein>
<dbReference type="Pfam" id="PF01063">
    <property type="entry name" value="Aminotran_4"/>
    <property type="match status" value="1"/>
</dbReference>
<accession>A0ABT2QPB6</accession>
<dbReference type="RefSeq" id="WP_262855210.1">
    <property type="nucleotide sequence ID" value="NZ_JAOPKZ010000005.1"/>
</dbReference>
<organism evidence="1 2">
    <name type="scientific">Staphylococcus marylandisciuri</name>
    <dbReference type="NCBI Taxonomy" id="2981529"/>
    <lineage>
        <taxon>Bacteria</taxon>
        <taxon>Bacillati</taxon>
        <taxon>Bacillota</taxon>
        <taxon>Bacilli</taxon>
        <taxon>Bacillales</taxon>
        <taxon>Staphylococcaceae</taxon>
        <taxon>Staphylococcus</taxon>
    </lineage>
</organism>
<name>A0ABT2QPB6_9STAP</name>
<sequence length="202" mass="23627">MDLFETMRLENGEIKRETYHERRLTQSCDTLNFPFKPSQWRKELSAVKKRYHQGVYRVKTIVTSTGAIQIEIAHLPHRSYFTSKFQPLPKSIPSFLLTNKTTERAHLSHDHSTDVVLLYAKCGKVLEFDIGNLIVEENNHWYTPSIAEDMLSGCMRQALLDQGKVKVKDYQVEELKEKIKEKSVNIYLMNSLREVVEVKFHL</sequence>
<evidence type="ECO:0000313" key="2">
    <source>
        <dbReference type="Proteomes" id="UP001209553"/>
    </source>
</evidence>
<dbReference type="InterPro" id="IPR036038">
    <property type="entry name" value="Aminotransferase-like"/>
</dbReference>
<evidence type="ECO:0000313" key="1">
    <source>
        <dbReference type="EMBL" id="MCU5745802.1"/>
    </source>
</evidence>
<reference evidence="1 2" key="1">
    <citation type="journal article" date="2023" name="Int. J. Syst. Evol. Microbiol.">
        <title>Streptococcus sciuri sp. nov., Staphylococcus marylandisciuri sp. nov. and Staphylococcus americanisciuri sp. nov., isolated from faeces of eastern grey squirrel (Sciurus carolinensis).</title>
        <authorList>
            <person name="Volokhov D.V."/>
            <person name="Zagorodnyaya T.A."/>
            <person name="Furtak V.A."/>
            <person name="Nattanmai G."/>
            <person name="Randall L."/>
            <person name="Jose S."/>
            <person name="Gao Y."/>
            <person name="Eisenberg T."/>
            <person name="Delmonte P."/>
            <person name="Blom J."/>
            <person name="Mitchell K.K."/>
        </authorList>
    </citation>
    <scope>NUCLEOTIDE SEQUENCE [LARGE SCALE GENOMIC DNA]</scope>
    <source>
        <strain evidence="1 2">SQ8-PEA</strain>
    </source>
</reference>